<sequence>MHSYTAALRQWLSRDASFALATVVDLYGSAPRPIGTTMAVSRDEAVLGGVSGGCVEADLVARAASAVDEGEALTVGYGPDDGIFGVGPTCGGTMEIRLQPVITPAARAAIGETLAALDDGRAATLVLSRDGGHVEPGDPGLPDDTAEVRGDALVLRFAARPALLVVGAVDIADTLAALAAATGYTVTVCDARPTFATAERVPHAHRVVCARPDEFVAAADVDARTAIVVLSHDPKFDVPVLAHAATTAAFFVGAIGSRATHRARIDALRERGVPDDAIARIASPVGLDLAAVTPRETALSILSGVVAARRGGTGAPLHATDVAIHR</sequence>
<dbReference type="Proteomes" id="UP000471120">
    <property type="component" value="Unassembled WGS sequence"/>
</dbReference>
<reference evidence="3 4" key="1">
    <citation type="submission" date="2018-07" db="EMBL/GenBank/DDBJ databases">
        <title>Genome sequence of Rhodococcus rhodnii ATCC 35071 from Rhodnius prolixus.</title>
        <authorList>
            <person name="Patel V."/>
            <person name="Vogel K.J."/>
        </authorList>
    </citation>
    <scope>NUCLEOTIDE SEQUENCE [LARGE SCALE GENOMIC DNA]</scope>
    <source>
        <strain evidence="3 4">ATCC 35071</strain>
    </source>
</reference>
<evidence type="ECO:0000313" key="4">
    <source>
        <dbReference type="Proteomes" id="UP000471120"/>
    </source>
</evidence>
<dbReference type="InterPro" id="IPR027051">
    <property type="entry name" value="XdhC_Rossmann_dom"/>
</dbReference>
<accession>A0A6P2CBL7</accession>
<dbReference type="EMBL" id="QRCM01000001">
    <property type="protein sequence ID" value="TXG90149.1"/>
    <property type="molecule type" value="Genomic_DNA"/>
</dbReference>
<dbReference type="PANTHER" id="PTHR30388:SF4">
    <property type="entry name" value="MOLYBDENUM COFACTOR INSERTION CHAPERONE PAOD"/>
    <property type="match status" value="1"/>
</dbReference>
<dbReference type="PANTHER" id="PTHR30388">
    <property type="entry name" value="ALDEHYDE OXIDOREDUCTASE MOLYBDENUM COFACTOR ASSEMBLY PROTEIN"/>
    <property type="match status" value="1"/>
</dbReference>
<gene>
    <name evidence="3" type="ORF">DW322_07855</name>
</gene>
<evidence type="ECO:0000259" key="1">
    <source>
        <dbReference type="Pfam" id="PF02625"/>
    </source>
</evidence>
<dbReference type="RefSeq" id="WP_010837451.1">
    <property type="nucleotide sequence ID" value="NZ_QRCM01000001.1"/>
</dbReference>
<comment type="caution">
    <text evidence="3">The sequence shown here is derived from an EMBL/GenBank/DDBJ whole genome shotgun (WGS) entry which is preliminary data.</text>
</comment>
<dbReference type="InterPro" id="IPR052698">
    <property type="entry name" value="MoCofactor_Util/Proc"/>
</dbReference>
<dbReference type="Gene3D" id="3.40.50.720">
    <property type="entry name" value="NAD(P)-binding Rossmann-like Domain"/>
    <property type="match status" value="1"/>
</dbReference>
<feature type="domain" description="XdhC- CoxI" evidence="1">
    <location>
        <begin position="11"/>
        <end position="78"/>
    </location>
</feature>
<protein>
    <submittedName>
        <fullName evidence="3">XdhC family protein</fullName>
    </submittedName>
</protein>
<dbReference type="Pfam" id="PF13478">
    <property type="entry name" value="XdhC_C"/>
    <property type="match status" value="1"/>
</dbReference>
<evidence type="ECO:0000259" key="2">
    <source>
        <dbReference type="Pfam" id="PF13478"/>
    </source>
</evidence>
<proteinExistence type="predicted"/>
<organism evidence="3 4">
    <name type="scientific">Rhodococcus rhodnii</name>
    <dbReference type="NCBI Taxonomy" id="38312"/>
    <lineage>
        <taxon>Bacteria</taxon>
        <taxon>Bacillati</taxon>
        <taxon>Actinomycetota</taxon>
        <taxon>Actinomycetes</taxon>
        <taxon>Mycobacteriales</taxon>
        <taxon>Nocardiaceae</taxon>
        <taxon>Rhodococcus</taxon>
    </lineage>
</organism>
<dbReference type="Pfam" id="PF02625">
    <property type="entry name" value="XdhC_CoxI"/>
    <property type="match status" value="1"/>
</dbReference>
<dbReference type="InterPro" id="IPR003777">
    <property type="entry name" value="XdhC_CoxI"/>
</dbReference>
<name>A0A6P2CBL7_9NOCA</name>
<feature type="domain" description="XdhC Rossmann" evidence="2">
    <location>
        <begin position="163"/>
        <end position="303"/>
    </location>
</feature>
<dbReference type="AlphaFoldDB" id="A0A6P2CBL7"/>
<evidence type="ECO:0000313" key="3">
    <source>
        <dbReference type="EMBL" id="TXG90149.1"/>
    </source>
</evidence>